<evidence type="ECO:0000313" key="2">
    <source>
        <dbReference type="Proteomes" id="UP000290253"/>
    </source>
</evidence>
<evidence type="ECO:0008006" key="3">
    <source>
        <dbReference type="Google" id="ProtNLM"/>
    </source>
</evidence>
<dbReference type="EMBL" id="SDMK01000005">
    <property type="protein sequence ID" value="RXS93494.1"/>
    <property type="molecule type" value="Genomic_DNA"/>
</dbReference>
<proteinExistence type="predicted"/>
<reference evidence="1 2" key="1">
    <citation type="journal article" date="2016" name="Int. J. Syst. Evol. Microbiol.">
        <title>Acidipila dinghuensis sp. nov., an acidobacterium isolated from forest soil.</title>
        <authorList>
            <person name="Jiang Y.W."/>
            <person name="Wang J."/>
            <person name="Chen M.H."/>
            <person name="Lv Y.Y."/>
            <person name="Qiu L.H."/>
        </authorList>
    </citation>
    <scope>NUCLEOTIDE SEQUENCE [LARGE SCALE GENOMIC DNA]</scope>
    <source>
        <strain evidence="1 2">DHOF10</strain>
    </source>
</reference>
<comment type="caution">
    <text evidence="1">The sequence shown here is derived from an EMBL/GenBank/DDBJ whole genome shotgun (WGS) entry which is preliminary data.</text>
</comment>
<accession>A0A4Q1S925</accession>
<dbReference type="Proteomes" id="UP000290253">
    <property type="component" value="Unassembled WGS sequence"/>
</dbReference>
<keyword evidence="2" id="KW-1185">Reference proteome</keyword>
<dbReference type="AlphaFoldDB" id="A0A4Q1S925"/>
<protein>
    <recommendedName>
        <fullName evidence="3">Outer membrane protein beta-barrel domain-containing protein</fullName>
    </recommendedName>
</protein>
<organism evidence="1 2">
    <name type="scientific">Silvibacterium dinghuense</name>
    <dbReference type="NCBI Taxonomy" id="1560006"/>
    <lineage>
        <taxon>Bacteria</taxon>
        <taxon>Pseudomonadati</taxon>
        <taxon>Acidobacteriota</taxon>
        <taxon>Terriglobia</taxon>
        <taxon>Terriglobales</taxon>
        <taxon>Acidobacteriaceae</taxon>
        <taxon>Silvibacterium</taxon>
    </lineage>
</organism>
<gene>
    <name evidence="1" type="ORF">ESZ00_18290</name>
</gene>
<dbReference type="OrthoDB" id="116276at2"/>
<evidence type="ECO:0000313" key="1">
    <source>
        <dbReference type="EMBL" id="RXS93494.1"/>
    </source>
</evidence>
<name>A0A4Q1S925_9BACT</name>
<sequence length="229" mass="25771">MPFLLAAFLFPRPVSAQQDDVRRYDLFAGFTGFETPELNLAERGFHMQSGVNLRGWLSAGFDYSVVTGHNALTPNLLKSSLQQELTLELEELAEEGLIPANYQLVVPTNAFSQTFAAGPQLELRHFSAVTLFLRPSLGAIRQRVTPRPQDAVSTLVVEQLVPAGYKIDWSGFYGVGGGFDWNATRHFAIRMQTDLVYWRLFDDLLAHGTWTVRYSVGPTFRFGRNIVRQ</sequence>